<evidence type="ECO:0000256" key="7">
    <source>
        <dbReference type="ARBA" id="ARBA00022737"/>
    </source>
</evidence>
<dbReference type="PANTHER" id="PTHR48056">
    <property type="entry name" value="LRR RECEPTOR-LIKE SERINE/THREONINE-PROTEIN KINASE-RELATED"/>
    <property type="match status" value="1"/>
</dbReference>
<reference evidence="16" key="2">
    <citation type="journal article" date="2023" name="Plants (Basel)">
        <title>Annotation of the Turnera subulata (Passifloraceae) Draft Genome Reveals the S-Locus Evolved after the Divergence of Turneroideae from Passifloroideae in a Stepwise Manner.</title>
        <authorList>
            <person name="Henning P.M."/>
            <person name="Roalson E.H."/>
            <person name="Mir W."/>
            <person name="McCubbin A.G."/>
            <person name="Shore J.S."/>
        </authorList>
    </citation>
    <scope>NUCLEOTIDE SEQUENCE</scope>
    <source>
        <strain evidence="16">F60SS</strain>
    </source>
</reference>
<comment type="subcellular location">
    <subcellularLocation>
        <location evidence="2">Membrane</location>
    </subcellularLocation>
    <subcellularLocation>
        <location evidence="1">Secreted</location>
        <location evidence="1">Cell wall</location>
    </subcellularLocation>
</comment>
<evidence type="ECO:0000256" key="1">
    <source>
        <dbReference type="ARBA" id="ARBA00004191"/>
    </source>
</evidence>
<dbReference type="SUPFAM" id="SSF52058">
    <property type="entry name" value="L domain-like"/>
    <property type="match status" value="2"/>
</dbReference>
<feature type="domain" description="Protein kinase" evidence="15">
    <location>
        <begin position="286"/>
        <end position="552"/>
    </location>
</feature>
<feature type="domain" description="Protein kinase" evidence="15">
    <location>
        <begin position="849"/>
        <end position="1109"/>
    </location>
</feature>
<evidence type="ECO:0000256" key="8">
    <source>
        <dbReference type="ARBA" id="ARBA00022741"/>
    </source>
</evidence>
<dbReference type="PANTHER" id="PTHR48056:SF81">
    <property type="entry name" value="RECEPTOR PROTEIN-TYROSINE KINASE CEPR1"/>
    <property type="match status" value="1"/>
</dbReference>
<evidence type="ECO:0000259" key="15">
    <source>
        <dbReference type="PROSITE" id="PS50011"/>
    </source>
</evidence>
<evidence type="ECO:0000256" key="13">
    <source>
        <dbReference type="ARBA" id="ARBA00038043"/>
    </source>
</evidence>
<feature type="region of interest" description="Disordered" evidence="14">
    <location>
        <begin position="814"/>
        <end position="835"/>
    </location>
</feature>
<evidence type="ECO:0000256" key="12">
    <source>
        <dbReference type="ARBA" id="ARBA00023180"/>
    </source>
</evidence>
<organism evidence="16 17">
    <name type="scientific">Turnera subulata</name>
    <dbReference type="NCBI Taxonomy" id="218843"/>
    <lineage>
        <taxon>Eukaryota</taxon>
        <taxon>Viridiplantae</taxon>
        <taxon>Streptophyta</taxon>
        <taxon>Embryophyta</taxon>
        <taxon>Tracheophyta</taxon>
        <taxon>Spermatophyta</taxon>
        <taxon>Magnoliopsida</taxon>
        <taxon>eudicotyledons</taxon>
        <taxon>Gunneridae</taxon>
        <taxon>Pentapetalae</taxon>
        <taxon>rosids</taxon>
        <taxon>fabids</taxon>
        <taxon>Malpighiales</taxon>
        <taxon>Passifloraceae</taxon>
        <taxon>Turnera</taxon>
    </lineage>
</organism>
<name>A0A9Q0JPD5_9ROSI</name>
<keyword evidence="17" id="KW-1185">Reference proteome</keyword>
<keyword evidence="9" id="KW-0067">ATP-binding</keyword>
<evidence type="ECO:0000256" key="4">
    <source>
        <dbReference type="ARBA" id="ARBA00022614"/>
    </source>
</evidence>
<dbReference type="Gene3D" id="3.30.200.20">
    <property type="entry name" value="Phosphorylase Kinase, domain 1"/>
    <property type="match status" value="2"/>
</dbReference>
<dbReference type="InterPro" id="IPR001245">
    <property type="entry name" value="Ser-Thr/Tyr_kinase_cat_dom"/>
</dbReference>
<keyword evidence="4" id="KW-0433">Leucine-rich repeat</keyword>
<keyword evidence="12" id="KW-0325">Glycoprotein</keyword>
<comment type="caution">
    <text evidence="16">The sequence shown here is derived from an EMBL/GenBank/DDBJ whole genome shotgun (WGS) entry which is preliminary data.</text>
</comment>
<keyword evidence="10" id="KW-1133">Transmembrane helix</keyword>
<dbReference type="PROSITE" id="PS50011">
    <property type="entry name" value="PROTEIN_KINASE_DOM"/>
    <property type="match status" value="2"/>
</dbReference>
<dbReference type="InterPro" id="IPR001611">
    <property type="entry name" value="Leu-rich_rpt"/>
</dbReference>
<evidence type="ECO:0000256" key="10">
    <source>
        <dbReference type="ARBA" id="ARBA00022989"/>
    </source>
</evidence>
<dbReference type="FunFam" id="3.80.10.10:FF:000400">
    <property type="entry name" value="Nuclear pore complex protein NUP107"/>
    <property type="match status" value="2"/>
</dbReference>
<keyword evidence="8" id="KW-0547">Nucleotide-binding</keyword>
<keyword evidence="7" id="KW-0677">Repeat</keyword>
<dbReference type="InterPro" id="IPR000719">
    <property type="entry name" value="Prot_kinase_dom"/>
</dbReference>
<dbReference type="Gene3D" id="3.80.10.10">
    <property type="entry name" value="Ribonuclease Inhibitor"/>
    <property type="match status" value="2"/>
</dbReference>
<dbReference type="EMBL" id="JAKUCV010001032">
    <property type="protein sequence ID" value="KAJ4847980.1"/>
    <property type="molecule type" value="Genomic_DNA"/>
</dbReference>
<keyword evidence="6" id="KW-0732">Signal</keyword>
<accession>A0A9Q0JPD5</accession>
<dbReference type="Pfam" id="PF08263">
    <property type="entry name" value="LRRNT_2"/>
    <property type="match status" value="2"/>
</dbReference>
<protein>
    <recommendedName>
        <fullName evidence="15">Protein kinase domain-containing protein</fullName>
    </recommendedName>
</protein>
<keyword evidence="3" id="KW-0134">Cell wall</keyword>
<gene>
    <name evidence="16" type="ORF">Tsubulata_035840</name>
</gene>
<dbReference type="Pfam" id="PF07714">
    <property type="entry name" value="PK_Tyr_Ser-Thr"/>
    <property type="match status" value="2"/>
</dbReference>
<dbReference type="Proteomes" id="UP001141552">
    <property type="component" value="Unassembled WGS sequence"/>
</dbReference>
<dbReference type="InterPro" id="IPR011009">
    <property type="entry name" value="Kinase-like_dom_sf"/>
</dbReference>
<evidence type="ECO:0000256" key="6">
    <source>
        <dbReference type="ARBA" id="ARBA00022729"/>
    </source>
</evidence>
<dbReference type="Pfam" id="PF00560">
    <property type="entry name" value="LRR_1"/>
    <property type="match status" value="4"/>
</dbReference>
<evidence type="ECO:0000256" key="2">
    <source>
        <dbReference type="ARBA" id="ARBA00004370"/>
    </source>
</evidence>
<reference evidence="16" key="1">
    <citation type="submission" date="2022-02" db="EMBL/GenBank/DDBJ databases">
        <authorList>
            <person name="Henning P.M."/>
            <person name="McCubbin A.G."/>
            <person name="Shore J.S."/>
        </authorList>
    </citation>
    <scope>NUCLEOTIDE SEQUENCE</scope>
    <source>
        <strain evidence="16">F60SS</strain>
        <tissue evidence="16">Leaves</tissue>
    </source>
</reference>
<proteinExistence type="inferred from homology"/>
<keyword evidence="11" id="KW-0472">Membrane</keyword>
<keyword evidence="5" id="KW-0812">Transmembrane</keyword>
<dbReference type="InterPro" id="IPR032675">
    <property type="entry name" value="LRR_dom_sf"/>
</dbReference>
<dbReference type="GO" id="GO:0005524">
    <property type="term" value="F:ATP binding"/>
    <property type="evidence" value="ECO:0007669"/>
    <property type="project" value="UniProtKB-KW"/>
</dbReference>
<dbReference type="AlphaFoldDB" id="A0A9Q0JPD5"/>
<evidence type="ECO:0000256" key="9">
    <source>
        <dbReference type="ARBA" id="ARBA00022840"/>
    </source>
</evidence>
<keyword evidence="3" id="KW-0964">Secreted</keyword>
<dbReference type="InterPro" id="IPR013210">
    <property type="entry name" value="LRR_N_plant-typ"/>
</dbReference>
<evidence type="ECO:0000256" key="5">
    <source>
        <dbReference type="ARBA" id="ARBA00022692"/>
    </source>
</evidence>
<evidence type="ECO:0000313" key="16">
    <source>
        <dbReference type="EMBL" id="KAJ4847980.1"/>
    </source>
</evidence>
<dbReference type="Gene3D" id="1.10.510.10">
    <property type="entry name" value="Transferase(Phosphotransferase) domain 1"/>
    <property type="match status" value="2"/>
</dbReference>
<dbReference type="InterPro" id="IPR050647">
    <property type="entry name" value="Plant_LRR-RLKs"/>
</dbReference>
<dbReference type="OrthoDB" id="2151624at2759"/>
<evidence type="ECO:0000256" key="3">
    <source>
        <dbReference type="ARBA" id="ARBA00022512"/>
    </source>
</evidence>
<dbReference type="GO" id="GO:0004672">
    <property type="term" value="F:protein kinase activity"/>
    <property type="evidence" value="ECO:0007669"/>
    <property type="project" value="InterPro"/>
</dbReference>
<sequence length="1146" mass="127411">MFEDSLVDPHGYLNSWDFGNKTEGAICMFLGVECWHPDENRVLNLRLSDMGLKGQFPRGLQYCTSLSGLDLSSNSLQGRIPYNLSKILQFVTSLDLSSNSFSGQIPAGIANCTYLNSLRLDHNQLTGHIPGQIGHLTRLKTFSVANNLLSGPVPNLTVYATVTAADYANNPGLCGGPLPRCPKHSRKFVLEDNYSFTSGFFTGFLVCSVSTIVVFISYCVPWVRAGKGDKMITIGAMIGLMIKGKNKKSEIPQARTLPMQEQPREGASEIVTRMSFKDLTDATSNFSQHNIIGLGQTGSMYKATLPNGWFLAIKRLTDTQHFEAQFSSELKTLGKLRHYNLLPLLGFCTSSEERLLAYKYMPNGNLHNWLHSGKGDRQTLQWPLRVKIAVGIARGLAWLHHGRNSPVAHLNITSKCVLLDQNFVPKLSNFGRVMLPNEDIINLSSSFSSSSEFWEWGFLKRDVFNYGMVLLELITGKEPTVSSSFDGRLAKWISDVTNSSSCLHDVIDKNLVGNEHEDEIFYLLKVVRSCVHHLAEQRPTMVDVLETIRPLGVKHGLEDVPFDGALRRRTQIHVHGEIAENLSPNPGNNLLVNDILCLKSIKDSLEDPQGYLDSTWNFNNTSEGSICWFAGVGCWIEYENRVISIRLSNMGLKGQFPQGLGYCASIQEVDLSSNEIEGPIPYNLSKNLPFVTTLDLSSNSFSGQIPPSIADFVFLNTLKLDHNKFTGQIPPEIGQLRRLKTFSVANNLLSGTVPNLPDATVSRADYANNAGLCGGPLKSCSKKLRRASHWFPVMFCFNSGCVPILLCALGTSGKQGSNDSSDDEGKEQEIRGSSSTMSFKDLSDATSNFSQHNIIGLGQTGTMYKATLPNGWFLAIKLLTDPEHFEAQFLSELTLGKLKHHNLLPLLGFCTTPDERLLVYKYMPKGNLYNWLHSGEDALDWSLRVKIAVGIARGLAWLHHGRNSPVAHLNITSKCVLLDQNFVPKLSNFGRAMLPNEDIINLSRSFSSSSEFWDWGFLKRDVFNYGMVLLELITGKEPQFSSRFDGSLAKWISEVNNSSCLHDAIERSLVGKGHEDEVFYLLKVARNCVHHLAAERPTMFDVLKTIRTLGEKHGLENVPFEFVQTGIGAPRRHTEIHVHGEITEVP</sequence>
<evidence type="ECO:0000313" key="17">
    <source>
        <dbReference type="Proteomes" id="UP001141552"/>
    </source>
</evidence>
<evidence type="ECO:0000256" key="11">
    <source>
        <dbReference type="ARBA" id="ARBA00023136"/>
    </source>
</evidence>
<evidence type="ECO:0000256" key="14">
    <source>
        <dbReference type="SAM" id="MobiDB-lite"/>
    </source>
</evidence>
<dbReference type="GO" id="GO:0016020">
    <property type="term" value="C:membrane"/>
    <property type="evidence" value="ECO:0007669"/>
    <property type="project" value="UniProtKB-SubCell"/>
</dbReference>
<comment type="similarity">
    <text evidence="13">Belongs to the polygalacturonase-inhibiting protein family.</text>
</comment>
<dbReference type="SUPFAM" id="SSF56112">
    <property type="entry name" value="Protein kinase-like (PK-like)"/>
    <property type="match status" value="2"/>
</dbReference>